<proteinExistence type="inferred from homology"/>
<name>A0A154PK67_DUFNO</name>
<dbReference type="InterPro" id="IPR036397">
    <property type="entry name" value="RNaseH_sf"/>
</dbReference>
<dbReference type="Pfam" id="PF04857">
    <property type="entry name" value="CAF1"/>
    <property type="match status" value="1"/>
</dbReference>
<protein>
    <submittedName>
        <fullName evidence="2">Poly(A)-specific ribonuclease PARN-like domain-containing protein 1</fullName>
    </submittedName>
</protein>
<dbReference type="OrthoDB" id="414075at2759"/>
<dbReference type="InterPro" id="IPR051181">
    <property type="entry name" value="CAF1_poly(A)_ribonucleases"/>
</dbReference>
<accession>A0A154PK67</accession>
<sequence>MYDVVESNIEELYPDIKDTIKNASFIAFDAEFSGIQSDEQMKYSLFDSLDDRYKILRKNIKSYVIVQCGIVAFKHVPDKNIYKAKSYNFYLLPRSVPFKNRQFLWQVSALEFLSTHNFDFNKFVNEGITYLDEIDEDLMTKHVKEGNLQRNLEYLSYEEEDDFKDCKNKVSEWISTYPNEISMVLKAASPILQYMMHKELRSSFKNIWTVYGHKSITVIRVSDDMRLVLENEQTDNLEEKLLNCCIGFSKVFKLLTSTRKPIIGHNVLLDLMFMHQQFYKPLPCSYREFKSTIHSLFPQIYDTKFLASQVKQVLDKEVNWKISSLSAIHQYFTSKQRKYSAFNSPQIMTENKSSDENAYHTAGWDAYYAGYIFVKMAHILCIKQYGEGLEYRAVTHSELMSSVKCFVNSINITRGNEVYSKLDGDDPLSTRPEWLHVKLNSPCINIKEVAKVFSSFGPIDVMPFARKRVLVAVGNHRRGGVVLSGGMLAWMIQRVFKKSVISN</sequence>
<dbReference type="PANTHER" id="PTHR15092:SF22">
    <property type="entry name" value="POLY(A)-SPECIFIC RIBONUCLEASE PNLDC1"/>
    <property type="match status" value="1"/>
</dbReference>
<dbReference type="AlphaFoldDB" id="A0A154PK67"/>
<dbReference type="GO" id="GO:0000289">
    <property type="term" value="P:nuclear-transcribed mRNA poly(A) tail shortening"/>
    <property type="evidence" value="ECO:0007669"/>
    <property type="project" value="TreeGrafter"/>
</dbReference>
<dbReference type="Proteomes" id="UP000076502">
    <property type="component" value="Unassembled WGS sequence"/>
</dbReference>
<dbReference type="STRING" id="178035.A0A154PK67"/>
<gene>
    <name evidence="2" type="ORF">WN55_03749</name>
</gene>
<dbReference type="SUPFAM" id="SSF53098">
    <property type="entry name" value="Ribonuclease H-like"/>
    <property type="match status" value="1"/>
</dbReference>
<dbReference type="GO" id="GO:0005634">
    <property type="term" value="C:nucleus"/>
    <property type="evidence" value="ECO:0007669"/>
    <property type="project" value="TreeGrafter"/>
</dbReference>
<dbReference type="GO" id="GO:0000175">
    <property type="term" value="F:3'-5'-RNA exonuclease activity"/>
    <property type="evidence" value="ECO:0007669"/>
    <property type="project" value="TreeGrafter"/>
</dbReference>
<keyword evidence="3" id="KW-1185">Reference proteome</keyword>
<dbReference type="InterPro" id="IPR012337">
    <property type="entry name" value="RNaseH-like_sf"/>
</dbReference>
<dbReference type="Gene3D" id="3.30.420.10">
    <property type="entry name" value="Ribonuclease H-like superfamily/Ribonuclease H"/>
    <property type="match status" value="2"/>
</dbReference>
<organism evidence="2 3">
    <name type="scientific">Dufourea novaeangliae</name>
    <name type="common">Sweat bee</name>
    <dbReference type="NCBI Taxonomy" id="178035"/>
    <lineage>
        <taxon>Eukaryota</taxon>
        <taxon>Metazoa</taxon>
        <taxon>Ecdysozoa</taxon>
        <taxon>Arthropoda</taxon>
        <taxon>Hexapoda</taxon>
        <taxon>Insecta</taxon>
        <taxon>Pterygota</taxon>
        <taxon>Neoptera</taxon>
        <taxon>Endopterygota</taxon>
        <taxon>Hymenoptera</taxon>
        <taxon>Apocrita</taxon>
        <taxon>Aculeata</taxon>
        <taxon>Apoidea</taxon>
        <taxon>Anthophila</taxon>
        <taxon>Halictidae</taxon>
        <taxon>Rophitinae</taxon>
        <taxon>Dufourea</taxon>
    </lineage>
</organism>
<comment type="similarity">
    <text evidence="1">Belongs to the CAF1 family.</text>
</comment>
<dbReference type="GO" id="GO:1990431">
    <property type="term" value="P:priRNA 3'-end processing"/>
    <property type="evidence" value="ECO:0007669"/>
    <property type="project" value="TreeGrafter"/>
</dbReference>
<dbReference type="EMBL" id="KQ434943">
    <property type="protein sequence ID" value="KZC12235.1"/>
    <property type="molecule type" value="Genomic_DNA"/>
</dbReference>
<dbReference type="GO" id="GO:0003723">
    <property type="term" value="F:RNA binding"/>
    <property type="evidence" value="ECO:0007669"/>
    <property type="project" value="TreeGrafter"/>
</dbReference>
<dbReference type="PANTHER" id="PTHR15092">
    <property type="entry name" value="POLY A -SPECIFIC RIBONUCLEASE/TARGET OF EGR1, MEMBER 1"/>
    <property type="match status" value="1"/>
</dbReference>
<dbReference type="GO" id="GO:1990432">
    <property type="term" value="P:siRNA 3'-end processing"/>
    <property type="evidence" value="ECO:0007669"/>
    <property type="project" value="TreeGrafter"/>
</dbReference>
<dbReference type="GO" id="GO:0005783">
    <property type="term" value="C:endoplasmic reticulum"/>
    <property type="evidence" value="ECO:0007669"/>
    <property type="project" value="TreeGrafter"/>
</dbReference>
<evidence type="ECO:0000256" key="1">
    <source>
        <dbReference type="ARBA" id="ARBA00008372"/>
    </source>
</evidence>
<evidence type="ECO:0000313" key="2">
    <source>
        <dbReference type="EMBL" id="KZC12235.1"/>
    </source>
</evidence>
<dbReference type="InterPro" id="IPR006941">
    <property type="entry name" value="RNase_CAF1"/>
</dbReference>
<evidence type="ECO:0000313" key="3">
    <source>
        <dbReference type="Proteomes" id="UP000076502"/>
    </source>
</evidence>
<reference evidence="2 3" key="1">
    <citation type="submission" date="2015-07" db="EMBL/GenBank/DDBJ databases">
        <title>The genome of Dufourea novaeangliae.</title>
        <authorList>
            <person name="Pan H."/>
            <person name="Kapheim K."/>
        </authorList>
    </citation>
    <scope>NUCLEOTIDE SEQUENCE [LARGE SCALE GENOMIC DNA]</scope>
    <source>
        <strain evidence="2">0120121106</strain>
        <tissue evidence="2">Whole body</tissue>
    </source>
</reference>